<protein>
    <submittedName>
        <fullName evidence="1">Uncharacterized protein</fullName>
    </submittedName>
</protein>
<dbReference type="Proteomes" id="UP000724584">
    <property type="component" value="Unassembled WGS sequence"/>
</dbReference>
<sequence>MWSSVGNYVTRFLATIGARGAPKPVEPLTEVAAEEVVLPAFSEAQFMSYFVANDSSSVTAAPAFSLAKRQYCNPGFGYCSSSGGCCPLDTRCCGSGCLARGDVCCPNGTCPQGSNCCGYNNCYPRGSQCCSNGSHCKAGNICVQLFEDNSIVCCTDLRCTAYVEDDGRTIYESTTTRFTTRLVPTTPPPVVTRTQTLTYYYTLTWTYYYYYWTYYISIRASVVTYSARTTRTTLTALATDPSDAGRSFEAMTPTITFTAPASATSLASLEGTTSFDPGFGPSDEPSDTAPAQALTTTTTAGQPPFVPGGGGVGEGGGEGVGGGRVNGATTTKGSGNWLLTCLASVGLGIGMMAVWL</sequence>
<comment type="caution">
    <text evidence="1">The sequence shown here is derived from an EMBL/GenBank/DDBJ whole genome shotgun (WGS) entry which is preliminary data.</text>
</comment>
<gene>
    <name evidence="1" type="ORF">F5144DRAFT_144738</name>
</gene>
<proteinExistence type="predicted"/>
<reference evidence="1 2" key="1">
    <citation type="journal article" date="2021" name="Nat. Commun.">
        <title>Genetic determinants of endophytism in the Arabidopsis root mycobiome.</title>
        <authorList>
            <person name="Mesny F."/>
            <person name="Miyauchi S."/>
            <person name="Thiergart T."/>
            <person name="Pickel B."/>
            <person name="Atanasova L."/>
            <person name="Karlsson M."/>
            <person name="Huettel B."/>
            <person name="Barry K.W."/>
            <person name="Haridas S."/>
            <person name="Chen C."/>
            <person name="Bauer D."/>
            <person name="Andreopoulos W."/>
            <person name="Pangilinan J."/>
            <person name="LaButti K."/>
            <person name="Riley R."/>
            <person name="Lipzen A."/>
            <person name="Clum A."/>
            <person name="Drula E."/>
            <person name="Henrissat B."/>
            <person name="Kohler A."/>
            <person name="Grigoriev I.V."/>
            <person name="Martin F.M."/>
            <person name="Hacquard S."/>
        </authorList>
    </citation>
    <scope>NUCLEOTIDE SEQUENCE [LARGE SCALE GENOMIC DNA]</scope>
    <source>
        <strain evidence="1 2">MPI-SDFR-AT-0079</strain>
    </source>
</reference>
<name>A0ACB7PJB7_9PEZI</name>
<keyword evidence="2" id="KW-1185">Reference proteome</keyword>
<organism evidence="1 2">
    <name type="scientific">Chaetomium tenue</name>
    <dbReference type="NCBI Taxonomy" id="1854479"/>
    <lineage>
        <taxon>Eukaryota</taxon>
        <taxon>Fungi</taxon>
        <taxon>Dikarya</taxon>
        <taxon>Ascomycota</taxon>
        <taxon>Pezizomycotina</taxon>
        <taxon>Sordariomycetes</taxon>
        <taxon>Sordariomycetidae</taxon>
        <taxon>Sordariales</taxon>
        <taxon>Chaetomiaceae</taxon>
        <taxon>Chaetomium</taxon>
    </lineage>
</organism>
<accession>A0ACB7PJB7</accession>
<dbReference type="EMBL" id="JAGIZQ010000002">
    <property type="protein sequence ID" value="KAH6641698.1"/>
    <property type="molecule type" value="Genomic_DNA"/>
</dbReference>
<evidence type="ECO:0000313" key="1">
    <source>
        <dbReference type="EMBL" id="KAH6641698.1"/>
    </source>
</evidence>
<evidence type="ECO:0000313" key="2">
    <source>
        <dbReference type="Proteomes" id="UP000724584"/>
    </source>
</evidence>